<reference evidence="12" key="1">
    <citation type="journal article" date="2020" name="J. Exp. Bot.">
        <title>Zygnema circumcarinatum UTEX 1559 chloroplast and mitochondrial genomes provide insight into land plant evolution.</title>
        <authorList>
            <person name="Orton L.M."/>
            <person name="Fitzek E."/>
            <person name="Feng X."/>
            <person name="Grayburn W.S."/>
            <person name="Mower J.P."/>
            <person name="Liu K."/>
            <person name="Zhang C."/>
            <person name="Duvall M.R."/>
            <person name="Yin Y."/>
        </authorList>
    </citation>
    <scope>NUCLEOTIDE SEQUENCE</scope>
    <source>
        <strain evidence="12">UTEX 1559 mating type +</strain>
    </source>
</reference>
<proteinExistence type="inferred from homology"/>
<keyword evidence="10" id="KW-0830">Ubiquinone</keyword>
<keyword evidence="6 10" id="KW-0812">Transmembrane</keyword>
<keyword evidence="10 12" id="KW-0496">Mitochondrion</keyword>
<keyword evidence="5 10" id="KW-0813">Transport</keyword>
<comment type="catalytic activity">
    <reaction evidence="9 10">
        <text>a ubiquinone + NADH + 5 H(+)(in) = a ubiquinol + NAD(+) + 4 H(+)(out)</text>
        <dbReference type="Rhea" id="RHEA:29091"/>
        <dbReference type="Rhea" id="RHEA-COMP:9565"/>
        <dbReference type="Rhea" id="RHEA-COMP:9566"/>
        <dbReference type="ChEBI" id="CHEBI:15378"/>
        <dbReference type="ChEBI" id="CHEBI:16389"/>
        <dbReference type="ChEBI" id="CHEBI:17976"/>
        <dbReference type="ChEBI" id="CHEBI:57540"/>
        <dbReference type="ChEBI" id="CHEBI:57945"/>
        <dbReference type="EC" id="7.1.1.2"/>
    </reaction>
</comment>
<evidence type="ECO:0000256" key="10">
    <source>
        <dbReference type="RuleBase" id="RU003640"/>
    </source>
</evidence>
<feature type="compositionally biased region" description="Basic and acidic residues" evidence="11">
    <location>
        <begin position="159"/>
        <end position="176"/>
    </location>
</feature>
<dbReference type="EC" id="7.1.1.2" evidence="10"/>
<dbReference type="AlphaFoldDB" id="A0A6N0GXN2"/>
<dbReference type="RefSeq" id="YP_010736375.1">
    <property type="nucleotide sequence ID" value="NC_072974.1"/>
</dbReference>
<dbReference type="PANTHER" id="PTHR11058">
    <property type="entry name" value="NADH-UBIQUINONE OXIDOREDUCTASE CHAIN 3"/>
    <property type="match status" value="1"/>
</dbReference>
<keyword evidence="10" id="KW-0679">Respiratory chain</keyword>
<evidence type="ECO:0000256" key="8">
    <source>
        <dbReference type="ARBA" id="ARBA00023136"/>
    </source>
</evidence>
<evidence type="ECO:0000256" key="3">
    <source>
        <dbReference type="ARBA" id="ARBA00008472"/>
    </source>
</evidence>
<sequence>MARALLFVDIGSLVSSLLQVRAKDPNEERLRTYDSGEDPMENSWGRLNIRFYGIAIVFMLFQVETVILFPWATVWANPTLNEATGGLWANYKALRTISFVTCFWACICVEPRTPTIRKAHGETSERSERRASQCLLPRVTVKQANAVSDALASSVKQATEGRSKRPKGDQRAERQATEGSAEQEQSERSERSEQATEGRPEGARAKRAQ</sequence>
<dbReference type="PANTHER" id="PTHR11058:SF9">
    <property type="entry name" value="NADH-UBIQUINONE OXIDOREDUCTASE CHAIN 3"/>
    <property type="match status" value="1"/>
</dbReference>
<protein>
    <recommendedName>
        <fullName evidence="4 10">NADH-ubiquinone oxidoreductase chain 3</fullName>
        <ecNumber evidence="10">7.1.1.2</ecNumber>
    </recommendedName>
</protein>
<feature type="compositionally biased region" description="Basic and acidic residues" evidence="11">
    <location>
        <begin position="185"/>
        <end position="209"/>
    </location>
</feature>
<keyword evidence="10" id="KW-0249">Electron transport</keyword>
<geneLocation type="mitochondrion" evidence="12"/>
<organism evidence="12">
    <name type="scientific">Zygnema circumcarinatum</name>
    <name type="common">Green alga</name>
    <dbReference type="NCBI Taxonomy" id="35869"/>
    <lineage>
        <taxon>Eukaryota</taxon>
        <taxon>Viridiplantae</taxon>
        <taxon>Streptophyta</taxon>
        <taxon>Zygnematophyceae</taxon>
        <taxon>Zygnematophycidae</taxon>
        <taxon>Zygnematales</taxon>
        <taxon>Zygnemataceae</taxon>
        <taxon>Zygnema</taxon>
    </lineage>
</organism>
<dbReference type="GO" id="GO:0031966">
    <property type="term" value="C:mitochondrial membrane"/>
    <property type="evidence" value="ECO:0007669"/>
    <property type="project" value="UniProtKB-SubCell"/>
</dbReference>
<keyword evidence="8 10" id="KW-0472">Membrane</keyword>
<feature type="transmembrane region" description="Helical" evidence="10">
    <location>
        <begin position="49"/>
        <end position="71"/>
    </location>
</feature>
<evidence type="ECO:0000256" key="7">
    <source>
        <dbReference type="ARBA" id="ARBA00022989"/>
    </source>
</evidence>
<keyword evidence="10" id="KW-0520">NAD</keyword>
<comment type="similarity">
    <text evidence="3 10">Belongs to the complex I subunit 3 family.</text>
</comment>
<evidence type="ECO:0000256" key="5">
    <source>
        <dbReference type="ARBA" id="ARBA00022448"/>
    </source>
</evidence>
<evidence type="ECO:0000256" key="2">
    <source>
        <dbReference type="ARBA" id="ARBA00004370"/>
    </source>
</evidence>
<evidence type="ECO:0000256" key="11">
    <source>
        <dbReference type="SAM" id="MobiDB-lite"/>
    </source>
</evidence>
<comment type="function">
    <text evidence="1">Core subunit of the mitochondrial membrane respiratory chain NADH dehydrogenase (Complex I) that is believed to belong to the minimal assembly required for catalysis. Complex I functions in the transfer of electrons from NADH to the respiratory chain. The immediate electron acceptor for the enzyme is believed to be ubiquinone.</text>
</comment>
<feature type="region of interest" description="Disordered" evidence="11">
    <location>
        <begin position="152"/>
        <end position="209"/>
    </location>
</feature>
<dbReference type="GO" id="GO:0030964">
    <property type="term" value="C:NADH dehydrogenase complex"/>
    <property type="evidence" value="ECO:0007669"/>
    <property type="project" value="TreeGrafter"/>
</dbReference>
<dbReference type="GO" id="GO:0008137">
    <property type="term" value="F:NADH dehydrogenase (ubiquinone) activity"/>
    <property type="evidence" value="ECO:0007669"/>
    <property type="project" value="UniProtKB-UniRule"/>
</dbReference>
<comment type="function">
    <text evidence="10">Core subunit of the mitochondrial membrane respiratory chain NADH dehydrogenase (Complex I) which catalyzes electron transfer from NADH through the respiratory chain, using ubiquinone as an electron acceptor. Essential for the catalytic activity of complex I.</text>
</comment>
<keyword evidence="10" id="KW-1278">Translocase</keyword>
<evidence type="ECO:0000256" key="1">
    <source>
        <dbReference type="ARBA" id="ARBA00003257"/>
    </source>
</evidence>
<name>A0A6N0GXN2_ZYGCR</name>
<dbReference type="InterPro" id="IPR038430">
    <property type="entry name" value="NDAH_ubi_oxred_su3_sf"/>
</dbReference>
<dbReference type="EMBL" id="MT040698">
    <property type="protein sequence ID" value="QKQ14704.1"/>
    <property type="molecule type" value="Genomic_DNA"/>
</dbReference>
<evidence type="ECO:0000256" key="4">
    <source>
        <dbReference type="ARBA" id="ARBA00021007"/>
    </source>
</evidence>
<dbReference type="Pfam" id="PF00507">
    <property type="entry name" value="Oxidored_q4"/>
    <property type="match status" value="1"/>
</dbReference>
<comment type="subcellular location">
    <subcellularLocation>
        <location evidence="2">Membrane</location>
    </subcellularLocation>
    <subcellularLocation>
        <location evidence="10">Mitochondrion membrane</location>
        <topology evidence="10">Multi-pass membrane protein</topology>
    </subcellularLocation>
</comment>
<evidence type="ECO:0000256" key="9">
    <source>
        <dbReference type="ARBA" id="ARBA00049551"/>
    </source>
</evidence>
<gene>
    <name evidence="12" type="primary">nuoA</name>
</gene>
<evidence type="ECO:0000313" key="12">
    <source>
        <dbReference type="EMBL" id="QKQ14704.1"/>
    </source>
</evidence>
<dbReference type="GeneID" id="79574858"/>
<evidence type="ECO:0000256" key="6">
    <source>
        <dbReference type="ARBA" id="ARBA00022692"/>
    </source>
</evidence>
<dbReference type="Gene3D" id="1.20.58.1610">
    <property type="entry name" value="NADH:ubiquinone/plastoquinone oxidoreductase, chain 3"/>
    <property type="match status" value="1"/>
</dbReference>
<accession>A0A6N0GXN2</accession>
<dbReference type="InterPro" id="IPR000440">
    <property type="entry name" value="NADH_UbQ/plastoQ_OxRdtase_su3"/>
</dbReference>
<keyword evidence="7 10" id="KW-1133">Transmembrane helix</keyword>